<organism evidence="4 5">
    <name type="scientific">Cirrhinus molitorella</name>
    <name type="common">mud carp</name>
    <dbReference type="NCBI Taxonomy" id="172907"/>
    <lineage>
        <taxon>Eukaryota</taxon>
        <taxon>Metazoa</taxon>
        <taxon>Chordata</taxon>
        <taxon>Craniata</taxon>
        <taxon>Vertebrata</taxon>
        <taxon>Euteleostomi</taxon>
        <taxon>Actinopterygii</taxon>
        <taxon>Neopterygii</taxon>
        <taxon>Teleostei</taxon>
        <taxon>Ostariophysi</taxon>
        <taxon>Cypriniformes</taxon>
        <taxon>Cyprinidae</taxon>
        <taxon>Labeoninae</taxon>
        <taxon>Labeonini</taxon>
        <taxon>Cirrhinus</taxon>
    </lineage>
</organism>
<dbReference type="InterPro" id="IPR007085">
    <property type="entry name" value="DNA/pantothenate-metab_flavo_C"/>
</dbReference>
<feature type="domain" description="DNA/pantothenate metabolism flavoprotein C-terminal" evidence="3">
    <location>
        <begin position="261"/>
        <end position="311"/>
    </location>
</feature>
<comment type="caution">
    <text evidence="4">The sequence shown here is derived from an EMBL/GenBank/DDBJ whole genome shotgun (WGS) entry which is preliminary data.</text>
</comment>
<sequence>MASFSDDKVGGMHKASSFQVSLDVAAGCPLRPEGKTETSLYAILQRRPRQILAWEQLWYATTDAMLVFFNSSHSSPFSKTLMNNIQNKLKDKRHLRVELAVSPPAPDRRRQRQQQPAYHLRPERPSSRSAQNFSTTQLTVKVVHFSRALTSTSRAPCRELVTFTRTHPGSCPLLEASAGLSKLAVPSPSFFRSQLPLSPRNEPQLSVFVVASRFTMAHSDPSASKVVDIGLSEEFAVPSHVEEVKKLMAEFAERHGSAGRRVVLITSGGTKVPLESRTVRFLDNFSSGRRGASSAEYFLDSGYAVIFLHRHRSLYPYTRLYTGVNLLDSLRLETSKEDAGQVLVDQNALPNIANILKRYQAVKVAGLLLPVEFNTLSEYLHLLKAAAQALSSIGSKAMFYLAAAVSDFYIPAYEMPEHKIQSSNGPLQISMKMVPKMLSPLVKDWAPKAFVTSFKLETDPSILLERARRALETYNHQAVVANVLDTRRGYVVVVTKDTQQELVLTDEEVQKEVEIEDRIVSNLTAAHSQFMSQQI</sequence>
<dbReference type="EMBL" id="JAYMGO010000011">
    <property type="protein sequence ID" value="KAL1265813.1"/>
    <property type="molecule type" value="Genomic_DNA"/>
</dbReference>
<name>A0ABR3MME7_9TELE</name>
<accession>A0ABR3MME7</accession>
<gene>
    <name evidence="4" type="ORF">QQF64_003840</name>
</gene>
<evidence type="ECO:0000313" key="5">
    <source>
        <dbReference type="Proteomes" id="UP001558613"/>
    </source>
</evidence>
<proteinExistence type="inferred from homology"/>
<dbReference type="Pfam" id="PF04127">
    <property type="entry name" value="DFP"/>
    <property type="match status" value="2"/>
</dbReference>
<keyword evidence="5" id="KW-1185">Reference proteome</keyword>
<dbReference type="Gene3D" id="3.40.50.10300">
    <property type="entry name" value="CoaB-like"/>
    <property type="match status" value="1"/>
</dbReference>
<feature type="domain" description="DNA/pantothenate metabolism flavoprotein C-terminal" evidence="3">
    <location>
        <begin position="389"/>
        <end position="514"/>
    </location>
</feature>
<evidence type="ECO:0000259" key="3">
    <source>
        <dbReference type="Pfam" id="PF04127"/>
    </source>
</evidence>
<feature type="region of interest" description="Disordered" evidence="2">
    <location>
        <begin position="100"/>
        <end position="133"/>
    </location>
</feature>
<dbReference type="SUPFAM" id="SSF102645">
    <property type="entry name" value="CoaB-like"/>
    <property type="match status" value="1"/>
</dbReference>
<evidence type="ECO:0000313" key="4">
    <source>
        <dbReference type="EMBL" id="KAL1265813.1"/>
    </source>
</evidence>
<comment type="similarity">
    <text evidence="1">Belongs to the PPC synthetase family.</text>
</comment>
<dbReference type="PANTHER" id="PTHR12290">
    <property type="entry name" value="CORNICHON-RELATED"/>
    <property type="match status" value="1"/>
</dbReference>
<dbReference type="Proteomes" id="UP001558613">
    <property type="component" value="Unassembled WGS sequence"/>
</dbReference>
<dbReference type="InterPro" id="IPR035929">
    <property type="entry name" value="CoaB-like_sf"/>
</dbReference>
<evidence type="ECO:0000256" key="1">
    <source>
        <dbReference type="ARBA" id="ARBA00005703"/>
    </source>
</evidence>
<reference evidence="4 5" key="1">
    <citation type="submission" date="2023-09" db="EMBL/GenBank/DDBJ databases">
        <authorList>
            <person name="Wang M."/>
        </authorList>
    </citation>
    <scope>NUCLEOTIDE SEQUENCE [LARGE SCALE GENOMIC DNA]</scope>
    <source>
        <strain evidence="4">GT-2023</strain>
        <tissue evidence="4">Liver</tissue>
    </source>
</reference>
<protein>
    <recommendedName>
        <fullName evidence="3">DNA/pantothenate metabolism flavoprotein C-terminal domain-containing protein</fullName>
    </recommendedName>
</protein>
<evidence type="ECO:0000256" key="2">
    <source>
        <dbReference type="SAM" id="MobiDB-lite"/>
    </source>
</evidence>